<protein>
    <submittedName>
        <fullName evidence="2">Uncharacterized protein LOC107799268</fullName>
    </submittedName>
</protein>
<evidence type="ECO:0000313" key="1">
    <source>
        <dbReference type="Proteomes" id="UP000790787"/>
    </source>
</evidence>
<evidence type="ECO:0000313" key="2">
    <source>
        <dbReference type="RefSeq" id="XP_075096398.1"/>
    </source>
</evidence>
<keyword evidence="1" id="KW-1185">Reference proteome</keyword>
<proteinExistence type="predicted"/>
<reference evidence="2" key="2">
    <citation type="submission" date="2025-08" db="UniProtKB">
        <authorList>
            <consortium name="RefSeq"/>
        </authorList>
    </citation>
    <scope>IDENTIFICATION</scope>
    <source>
        <tissue evidence="2">Leaf</tissue>
    </source>
</reference>
<dbReference type="RefSeq" id="XP_075096398.1">
    <property type="nucleotide sequence ID" value="XM_075240297.1"/>
</dbReference>
<accession>A0AC58TGQ1</accession>
<organism evidence="1 2">
    <name type="scientific">Nicotiana tabacum</name>
    <name type="common">Common tobacco</name>
    <dbReference type="NCBI Taxonomy" id="4097"/>
    <lineage>
        <taxon>Eukaryota</taxon>
        <taxon>Viridiplantae</taxon>
        <taxon>Streptophyta</taxon>
        <taxon>Embryophyta</taxon>
        <taxon>Tracheophyta</taxon>
        <taxon>Spermatophyta</taxon>
        <taxon>Magnoliopsida</taxon>
        <taxon>eudicotyledons</taxon>
        <taxon>Gunneridae</taxon>
        <taxon>Pentapetalae</taxon>
        <taxon>asterids</taxon>
        <taxon>lamiids</taxon>
        <taxon>Solanales</taxon>
        <taxon>Solanaceae</taxon>
        <taxon>Nicotianoideae</taxon>
        <taxon>Nicotianeae</taxon>
        <taxon>Nicotiana</taxon>
    </lineage>
</organism>
<reference evidence="1" key="1">
    <citation type="journal article" date="2014" name="Nat. Commun.">
        <title>The tobacco genome sequence and its comparison with those of tomato and potato.</title>
        <authorList>
            <person name="Sierro N."/>
            <person name="Battey J.N."/>
            <person name="Ouadi S."/>
            <person name="Bakaher N."/>
            <person name="Bovet L."/>
            <person name="Willig A."/>
            <person name="Goepfert S."/>
            <person name="Peitsch M.C."/>
            <person name="Ivanov N.V."/>
        </authorList>
    </citation>
    <scope>NUCLEOTIDE SEQUENCE [LARGE SCALE GENOMIC DNA]</scope>
</reference>
<name>A0AC58TGQ1_TOBAC</name>
<gene>
    <name evidence="2" type="primary">LOC107799268</name>
</gene>
<dbReference type="Proteomes" id="UP000790787">
    <property type="component" value="Chromosome 20"/>
</dbReference>
<sequence>MARNRGEMNPRCKSTYPWSLEGFRDGKSDIREAIGGLRDGERSPEIAIDEGQRDWGLGLVCEVKYEVGVDIFWLQFRKRYETISKISEGLVKAIEKSRDPTPSELHGHDEKSFVSERSRLVHEKYQQILQQQTQTQSDIDQSLAFYQATGGEKKRRIYGLRSQEKYFYGPNLRASSRSDASSSAAPPNAQSAPMENLDELVMRLIPALTDHMVPVLTDHMLPVLAERVRGLIASPSHVQDNHTDHPSAMTPPAPPLTTNINEGHASLSDDDLHSPVSQ</sequence>